<proteinExistence type="predicted"/>
<evidence type="ECO:0000313" key="2">
    <source>
        <dbReference type="Proteomes" id="UP000011864"/>
    </source>
</evidence>
<accession>K6ZUZ3</accession>
<evidence type="ECO:0000313" key="1">
    <source>
        <dbReference type="EMBL" id="AGH43595.1"/>
    </source>
</evidence>
<keyword evidence="2" id="KW-1185">Reference proteome</keyword>
<sequence length="57" mass="6490">MLAATVAHASDNLPYYNSPEFTPHWLGSKSPTFEDFHRIPSFSLMDQDGKEVTEKTF</sequence>
<organism evidence="1 2">
    <name type="scientific">Paraglaciecola psychrophila 170</name>
    <dbReference type="NCBI Taxonomy" id="1129794"/>
    <lineage>
        <taxon>Bacteria</taxon>
        <taxon>Pseudomonadati</taxon>
        <taxon>Pseudomonadota</taxon>
        <taxon>Gammaproteobacteria</taxon>
        <taxon>Alteromonadales</taxon>
        <taxon>Alteromonadaceae</taxon>
        <taxon>Paraglaciecola</taxon>
    </lineage>
</organism>
<dbReference type="AlphaFoldDB" id="K6ZUZ3"/>
<dbReference type="EMBL" id="CP003837">
    <property type="protein sequence ID" value="AGH43595.1"/>
    <property type="molecule type" value="Genomic_DNA"/>
</dbReference>
<name>K6ZUZ3_9ALTE</name>
<gene>
    <name evidence="1" type="ORF">C427_1486</name>
</gene>
<dbReference type="KEGG" id="gps:C427_1486"/>
<protein>
    <submittedName>
        <fullName evidence="1">Electron transport protein SCO1/SenC</fullName>
    </submittedName>
</protein>
<dbReference type="eggNOG" id="COG1999">
    <property type="taxonomic scope" value="Bacteria"/>
</dbReference>
<dbReference type="HOGENOM" id="CLU_2992585_0_0_6"/>
<reference evidence="1 2" key="1">
    <citation type="journal article" date="2013" name="Genome Announc.">
        <title>Complete Genome Sequence of Glaciecola psychrophila Strain 170T.</title>
        <authorList>
            <person name="Yin J."/>
            <person name="Chen J."/>
            <person name="Liu G."/>
            <person name="Yu Y."/>
            <person name="Song L."/>
            <person name="Wang X."/>
            <person name="Qu X."/>
        </authorList>
    </citation>
    <scope>NUCLEOTIDE SEQUENCE [LARGE SCALE GENOMIC DNA]</scope>
    <source>
        <strain evidence="1 2">170</strain>
    </source>
</reference>
<dbReference type="PATRIC" id="fig|1129794.4.peg.1472"/>
<dbReference type="Proteomes" id="UP000011864">
    <property type="component" value="Chromosome"/>
</dbReference>
<dbReference type="STRING" id="1129794.C427_1486"/>